<dbReference type="InterPro" id="IPR000727">
    <property type="entry name" value="T_SNARE_dom"/>
</dbReference>
<dbReference type="STRING" id="265726.KY46_03640"/>
<keyword evidence="3" id="KW-0488">Methylation</keyword>
<dbReference type="Proteomes" id="UP000033633">
    <property type="component" value="Unassembled WGS sequence"/>
</dbReference>
<dbReference type="Gene3D" id="1.10.287.950">
    <property type="entry name" value="Methyl-accepting chemotaxis protein"/>
    <property type="match status" value="1"/>
</dbReference>
<dbReference type="Gene3D" id="3.30.450.20">
    <property type="entry name" value="PAS domain"/>
    <property type="match status" value="1"/>
</dbReference>
<dbReference type="PROSITE" id="PS50111">
    <property type="entry name" value="CHEMOTAXIS_TRANSDUC_2"/>
    <property type="match status" value="1"/>
</dbReference>
<evidence type="ECO:0000256" key="1">
    <source>
        <dbReference type="ARBA" id="ARBA00004429"/>
    </source>
</evidence>
<evidence type="ECO:0000259" key="15">
    <source>
        <dbReference type="PROSITE" id="PS50192"/>
    </source>
</evidence>
<evidence type="ECO:0000259" key="13">
    <source>
        <dbReference type="PROSITE" id="PS50111"/>
    </source>
</evidence>
<keyword evidence="6 12" id="KW-0812">Transmembrane</keyword>
<dbReference type="SUPFAM" id="SSF55785">
    <property type="entry name" value="PYP-like sensor domain (PAS domain)"/>
    <property type="match status" value="1"/>
</dbReference>
<evidence type="ECO:0000256" key="11">
    <source>
        <dbReference type="PROSITE-ProRule" id="PRU00284"/>
    </source>
</evidence>
<evidence type="ECO:0000256" key="10">
    <source>
        <dbReference type="ARBA" id="ARBA00029447"/>
    </source>
</evidence>
<name>A0A0F5VHD7_9GAMM</name>
<keyword evidence="7 12" id="KW-1133">Transmembrane helix</keyword>
<dbReference type="EMBL" id="JWYV01000002">
    <property type="protein sequence ID" value="KKD00905.1"/>
    <property type="molecule type" value="Genomic_DNA"/>
</dbReference>
<dbReference type="InterPro" id="IPR001610">
    <property type="entry name" value="PAC"/>
</dbReference>
<gene>
    <name evidence="16" type="ORF">KY46_03640</name>
</gene>
<keyword evidence="8 12" id="KW-0472">Membrane</keyword>
<dbReference type="Pfam" id="PF00015">
    <property type="entry name" value="MCPsignal"/>
    <property type="match status" value="1"/>
</dbReference>
<evidence type="ECO:0000256" key="6">
    <source>
        <dbReference type="ARBA" id="ARBA00022692"/>
    </source>
</evidence>
<dbReference type="PANTHER" id="PTHR32089:SF52">
    <property type="entry name" value="CHEMOTAXIS SIGNAL TRANSDUCTION SYSTEM METHYL ACCEPTING SENSORY TRANSDUCER WITH PAS SENSORY DOMAIN"/>
    <property type="match status" value="1"/>
</dbReference>
<comment type="subcellular location">
    <subcellularLocation>
        <location evidence="1">Cell inner membrane</location>
        <topology evidence="1">Multi-pass membrane protein</topology>
    </subcellularLocation>
</comment>
<dbReference type="PATRIC" id="fig|265726.11.peg.2074"/>
<evidence type="ECO:0000259" key="14">
    <source>
        <dbReference type="PROSITE" id="PS50112"/>
    </source>
</evidence>
<keyword evidence="5" id="KW-0997">Cell inner membrane</keyword>
<evidence type="ECO:0000256" key="2">
    <source>
        <dbReference type="ARBA" id="ARBA00022475"/>
    </source>
</evidence>
<feature type="transmembrane region" description="Helical" evidence="12">
    <location>
        <begin position="147"/>
        <end position="167"/>
    </location>
</feature>
<keyword evidence="2" id="KW-1003">Cell membrane</keyword>
<evidence type="ECO:0000256" key="4">
    <source>
        <dbReference type="ARBA" id="ARBA00022500"/>
    </source>
</evidence>
<dbReference type="AlphaFoldDB" id="A0A0F5VHD7"/>
<keyword evidence="9 11" id="KW-0807">Transducer</keyword>
<evidence type="ECO:0000313" key="17">
    <source>
        <dbReference type="Proteomes" id="UP000033633"/>
    </source>
</evidence>
<dbReference type="SUPFAM" id="SSF58104">
    <property type="entry name" value="Methyl-accepting chemotaxis protein (MCP) signaling domain"/>
    <property type="match status" value="1"/>
</dbReference>
<evidence type="ECO:0000313" key="16">
    <source>
        <dbReference type="EMBL" id="KKD00905.1"/>
    </source>
</evidence>
<organism evidence="16 17">
    <name type="scientific">Photobacterium halotolerans</name>
    <dbReference type="NCBI Taxonomy" id="265726"/>
    <lineage>
        <taxon>Bacteria</taxon>
        <taxon>Pseudomonadati</taxon>
        <taxon>Pseudomonadota</taxon>
        <taxon>Gammaproteobacteria</taxon>
        <taxon>Vibrionales</taxon>
        <taxon>Vibrionaceae</taxon>
        <taxon>Photobacterium</taxon>
    </lineage>
</organism>
<proteinExistence type="inferred from homology"/>
<feature type="domain" description="T-SNARE coiled-coil homology" evidence="15">
    <location>
        <begin position="430"/>
        <end position="492"/>
    </location>
</feature>
<dbReference type="GO" id="GO:0052131">
    <property type="term" value="P:positive aerotaxis"/>
    <property type="evidence" value="ECO:0007669"/>
    <property type="project" value="UniProtKB-ARBA"/>
</dbReference>
<evidence type="ECO:0000256" key="5">
    <source>
        <dbReference type="ARBA" id="ARBA00022519"/>
    </source>
</evidence>
<evidence type="ECO:0000256" key="12">
    <source>
        <dbReference type="SAM" id="Phobius"/>
    </source>
</evidence>
<dbReference type="PANTHER" id="PTHR32089">
    <property type="entry name" value="METHYL-ACCEPTING CHEMOTAXIS PROTEIN MCPB"/>
    <property type="match status" value="1"/>
</dbReference>
<feature type="domain" description="PAS" evidence="14">
    <location>
        <begin position="13"/>
        <end position="60"/>
    </location>
</feature>
<reference evidence="16 17" key="1">
    <citation type="submission" date="2014-12" db="EMBL/GenBank/DDBJ databases">
        <title>Mercury Reductase activity and rhizosphere competence traits in the genome of root associated Photobacterium halotolerans MELD1.</title>
        <authorList>
            <person name="Mathew D.C."/>
            <person name="Huang C.-C."/>
        </authorList>
    </citation>
    <scope>NUCLEOTIDE SEQUENCE [LARGE SCALE GENOMIC DNA]</scope>
    <source>
        <strain evidence="16 17">MELD1</strain>
    </source>
</reference>
<sequence>MRKNRQVNDREVVLDPNAQLVTTTDLQGVITYANDEFVEVSGYSFDELVGQHHNIIRHPDMPRAAFGDLWSHLKAEKPWRGIVKNRCKDGSHYWVDAYVTPLYENNRVSGYQSVRRKPTQDMISTATHVYQQLNNEKNPYGFRLSSWAKLGLSALLTVLCVALTHFYLPQFEFLSAAVPLIFIAILCRGELFAVPRFFQQLSSDYDALTRIVYSGDNLTSIADFHLKLNDARLKTVLGRVDDAAQTIREVTDELTNVTISTRDSISNQDKDTQHIATSITQMSAVATEIAQNTQLTTDKVLTAQQKCANTTKVLQLTQNNINDLAKDTENAAQTAQSLVKVSEQIETMMMEIQGIAEQTNLLALNAAIEAARAGEQGRGFAVVADEVRALSQRTHGATENIQTSIVSINATLNQWQATSAESIEKTRQCVAHTNDTAASILEVVSMVDEIADISTQIAAAAEEQGTVAQEISNNVHQISTSSSENLVMMSRMEQAASQMREKVASLEGMSKSFG</sequence>
<comment type="caution">
    <text evidence="16">The sequence shown here is derived from an EMBL/GenBank/DDBJ whole genome shotgun (WGS) entry which is preliminary data.</text>
</comment>
<dbReference type="PROSITE" id="PS50192">
    <property type="entry name" value="T_SNARE"/>
    <property type="match status" value="1"/>
</dbReference>
<dbReference type="FunFam" id="3.30.450.20:FF:000046">
    <property type="entry name" value="Aerotaxis sensor receptor"/>
    <property type="match status" value="1"/>
</dbReference>
<evidence type="ECO:0000256" key="7">
    <source>
        <dbReference type="ARBA" id="ARBA00022989"/>
    </source>
</evidence>
<evidence type="ECO:0000256" key="9">
    <source>
        <dbReference type="ARBA" id="ARBA00023224"/>
    </source>
</evidence>
<dbReference type="GO" id="GO:0007165">
    <property type="term" value="P:signal transduction"/>
    <property type="evidence" value="ECO:0007669"/>
    <property type="project" value="UniProtKB-KW"/>
</dbReference>
<dbReference type="NCBIfam" id="TIGR00229">
    <property type="entry name" value="sensory_box"/>
    <property type="match status" value="1"/>
</dbReference>
<keyword evidence="17" id="KW-1185">Reference proteome</keyword>
<dbReference type="PROSITE" id="PS50112">
    <property type="entry name" value="PAS"/>
    <property type="match status" value="1"/>
</dbReference>
<dbReference type="RefSeq" id="WP_046219270.1">
    <property type="nucleotide sequence ID" value="NZ_JWYV01000002.1"/>
</dbReference>
<dbReference type="InterPro" id="IPR000014">
    <property type="entry name" value="PAS"/>
</dbReference>
<keyword evidence="4" id="KW-0145">Chemotaxis</keyword>
<feature type="domain" description="Methyl-accepting transducer" evidence="13">
    <location>
        <begin position="243"/>
        <end position="479"/>
    </location>
</feature>
<dbReference type="SMART" id="SM00283">
    <property type="entry name" value="MA"/>
    <property type="match status" value="1"/>
</dbReference>
<evidence type="ECO:0000256" key="8">
    <source>
        <dbReference type="ARBA" id="ARBA00023136"/>
    </source>
</evidence>
<dbReference type="InterPro" id="IPR035965">
    <property type="entry name" value="PAS-like_dom_sf"/>
</dbReference>
<dbReference type="Pfam" id="PF08447">
    <property type="entry name" value="PAS_3"/>
    <property type="match status" value="1"/>
</dbReference>
<dbReference type="GO" id="GO:0005886">
    <property type="term" value="C:plasma membrane"/>
    <property type="evidence" value="ECO:0007669"/>
    <property type="project" value="UniProtKB-SubCell"/>
</dbReference>
<dbReference type="CDD" id="cd00130">
    <property type="entry name" value="PAS"/>
    <property type="match status" value="1"/>
</dbReference>
<dbReference type="FunFam" id="1.10.287.950:FF:000001">
    <property type="entry name" value="Methyl-accepting chemotaxis sensory transducer"/>
    <property type="match status" value="1"/>
</dbReference>
<evidence type="ECO:0000256" key="3">
    <source>
        <dbReference type="ARBA" id="ARBA00022481"/>
    </source>
</evidence>
<dbReference type="OrthoDB" id="5675566at2"/>
<dbReference type="SMART" id="SM00086">
    <property type="entry name" value="PAC"/>
    <property type="match status" value="1"/>
</dbReference>
<protein>
    <submittedName>
        <fullName evidence="16">Chemotaxis protein</fullName>
    </submittedName>
</protein>
<accession>A0A0F5VHD7</accession>
<comment type="similarity">
    <text evidence="10">Belongs to the methyl-accepting chemotaxis (MCP) protein family.</text>
</comment>
<dbReference type="SMART" id="SM00091">
    <property type="entry name" value="PAS"/>
    <property type="match status" value="1"/>
</dbReference>
<dbReference type="InterPro" id="IPR004089">
    <property type="entry name" value="MCPsignal_dom"/>
</dbReference>
<dbReference type="CDD" id="cd11386">
    <property type="entry name" value="MCP_signal"/>
    <property type="match status" value="1"/>
</dbReference>
<dbReference type="InterPro" id="IPR013655">
    <property type="entry name" value="PAS_fold_3"/>
</dbReference>